<reference evidence="10 11" key="1">
    <citation type="submission" date="2018-01" db="EMBL/GenBank/DDBJ databases">
        <title>Draft genome sequence of Streptomyces sp. 13K301.</title>
        <authorList>
            <person name="Sahin N."/>
            <person name="Saygin H."/>
            <person name="Ay H."/>
        </authorList>
    </citation>
    <scope>NUCLEOTIDE SEQUENCE [LARGE SCALE GENOMIC DNA]</scope>
    <source>
        <strain evidence="10 11">13K301</strain>
    </source>
</reference>
<evidence type="ECO:0000256" key="1">
    <source>
        <dbReference type="ARBA" id="ARBA00004651"/>
    </source>
</evidence>
<comment type="caution">
    <text evidence="10">The sequence shown here is derived from an EMBL/GenBank/DDBJ whole genome shotgun (WGS) entry which is preliminary data.</text>
</comment>
<feature type="transmembrane region" description="Helical" evidence="9">
    <location>
        <begin position="58"/>
        <end position="80"/>
    </location>
</feature>
<feature type="transmembrane region" description="Helical" evidence="9">
    <location>
        <begin position="30"/>
        <end position="51"/>
    </location>
</feature>
<keyword evidence="2" id="KW-0813">Transport</keyword>
<keyword evidence="11" id="KW-1185">Reference proteome</keyword>
<evidence type="ECO:0000256" key="2">
    <source>
        <dbReference type="ARBA" id="ARBA00022448"/>
    </source>
</evidence>
<evidence type="ECO:0000256" key="8">
    <source>
        <dbReference type="ARBA" id="ARBA00037998"/>
    </source>
</evidence>
<dbReference type="GO" id="GO:0005886">
    <property type="term" value="C:plasma membrane"/>
    <property type="evidence" value="ECO:0007669"/>
    <property type="project" value="UniProtKB-SubCell"/>
</dbReference>
<evidence type="ECO:0000256" key="3">
    <source>
        <dbReference type="ARBA" id="ARBA00022475"/>
    </source>
</evidence>
<dbReference type="GO" id="GO:0022857">
    <property type="term" value="F:transmembrane transporter activity"/>
    <property type="evidence" value="ECO:0007669"/>
    <property type="project" value="InterPro"/>
</dbReference>
<keyword evidence="7 9" id="KW-0472">Membrane</keyword>
<evidence type="ECO:0000313" key="10">
    <source>
        <dbReference type="EMBL" id="PNG16481.1"/>
    </source>
</evidence>
<protein>
    <submittedName>
        <fullName evidence="10">ABC transporter permease</fullName>
    </submittedName>
</protein>
<dbReference type="Pfam" id="PF02653">
    <property type="entry name" value="BPD_transp_2"/>
    <property type="match status" value="1"/>
</dbReference>
<dbReference type="EMBL" id="POUC01000692">
    <property type="protein sequence ID" value="PNG16481.1"/>
    <property type="molecule type" value="Genomic_DNA"/>
</dbReference>
<evidence type="ECO:0000256" key="9">
    <source>
        <dbReference type="SAM" id="Phobius"/>
    </source>
</evidence>
<comment type="similarity">
    <text evidence="8">Belongs to the binding-protein-dependent transport system permease family. LivHM subfamily.</text>
</comment>
<evidence type="ECO:0000256" key="7">
    <source>
        <dbReference type="ARBA" id="ARBA00023136"/>
    </source>
</evidence>
<feature type="transmembrane region" description="Helical" evidence="9">
    <location>
        <begin position="100"/>
        <end position="118"/>
    </location>
</feature>
<name>A0A2N8TBV3_9ACTN</name>
<keyword evidence="4 9" id="KW-0812">Transmembrane</keyword>
<keyword evidence="6 9" id="KW-1133">Transmembrane helix</keyword>
<dbReference type="GO" id="GO:0006865">
    <property type="term" value="P:amino acid transport"/>
    <property type="evidence" value="ECO:0007669"/>
    <property type="project" value="UniProtKB-KW"/>
</dbReference>
<dbReference type="InterPro" id="IPR001851">
    <property type="entry name" value="ABC_transp_permease"/>
</dbReference>
<comment type="subcellular location">
    <subcellularLocation>
        <location evidence="1">Cell membrane</location>
        <topology evidence="1">Multi-pass membrane protein</topology>
    </subcellularLocation>
</comment>
<organism evidence="10 11">
    <name type="scientific">Streptomyces cahuitamycinicus</name>
    <dbReference type="NCBI Taxonomy" id="2070367"/>
    <lineage>
        <taxon>Bacteria</taxon>
        <taxon>Bacillati</taxon>
        <taxon>Actinomycetota</taxon>
        <taxon>Actinomycetes</taxon>
        <taxon>Kitasatosporales</taxon>
        <taxon>Streptomycetaceae</taxon>
        <taxon>Streptomyces</taxon>
    </lineage>
</organism>
<gene>
    <name evidence="10" type="ORF">C1J00_41705</name>
</gene>
<evidence type="ECO:0000256" key="4">
    <source>
        <dbReference type="ARBA" id="ARBA00022692"/>
    </source>
</evidence>
<keyword evidence="5" id="KW-0029">Amino-acid transport</keyword>
<sequence>MSSLTYDLALAGLSVGSAAALTGIGLIVTYRATGVLNFAHGAIAMVCAYVLRQCVVEWGWPLWLGAVVTLLVLAPGLGVVLERFVFRPLAVLGGDPAQTLVASIGVFVLLVGGAALLWG</sequence>
<dbReference type="InterPro" id="IPR052157">
    <property type="entry name" value="BCAA_transport_permease"/>
</dbReference>
<dbReference type="PANTHER" id="PTHR11795:SF445">
    <property type="entry name" value="AMINO ACID ABC TRANSPORTER PERMEASE PROTEIN"/>
    <property type="match status" value="1"/>
</dbReference>
<dbReference type="AlphaFoldDB" id="A0A2N8TBV3"/>
<proteinExistence type="inferred from homology"/>
<dbReference type="Proteomes" id="UP000235943">
    <property type="component" value="Unassembled WGS sequence"/>
</dbReference>
<evidence type="ECO:0000313" key="11">
    <source>
        <dbReference type="Proteomes" id="UP000235943"/>
    </source>
</evidence>
<keyword evidence="3" id="KW-1003">Cell membrane</keyword>
<feature type="non-terminal residue" evidence="10">
    <location>
        <position position="119"/>
    </location>
</feature>
<evidence type="ECO:0000256" key="6">
    <source>
        <dbReference type="ARBA" id="ARBA00022989"/>
    </source>
</evidence>
<evidence type="ECO:0000256" key="5">
    <source>
        <dbReference type="ARBA" id="ARBA00022970"/>
    </source>
</evidence>
<dbReference type="PANTHER" id="PTHR11795">
    <property type="entry name" value="BRANCHED-CHAIN AMINO ACID TRANSPORT SYSTEM PERMEASE PROTEIN LIVH"/>
    <property type="match status" value="1"/>
</dbReference>
<accession>A0A2N8TBV3</accession>